<evidence type="ECO:0000313" key="4">
    <source>
        <dbReference type="Proteomes" id="UP000316778"/>
    </source>
</evidence>
<dbReference type="PANTHER" id="PTHR35174:SF1">
    <property type="entry name" value="BLL0086 PROTEIN"/>
    <property type="match status" value="1"/>
</dbReference>
<dbReference type="InterPro" id="IPR011008">
    <property type="entry name" value="Dimeric_a/b-barrel"/>
</dbReference>
<evidence type="ECO:0000313" key="3">
    <source>
        <dbReference type="EMBL" id="TWI84274.1"/>
    </source>
</evidence>
<evidence type="ECO:0000256" key="1">
    <source>
        <dbReference type="ARBA" id="ARBA00007689"/>
    </source>
</evidence>
<dbReference type="InterPro" id="IPR005545">
    <property type="entry name" value="YCII"/>
</dbReference>
<dbReference type="RefSeq" id="WP_145717822.1">
    <property type="nucleotide sequence ID" value="NZ_BAAAFY010000002.1"/>
</dbReference>
<organism evidence="3 4">
    <name type="scientific">Chitinophaga japonensis</name>
    <name type="common">Flexibacter japonensis</name>
    <dbReference type="NCBI Taxonomy" id="104662"/>
    <lineage>
        <taxon>Bacteria</taxon>
        <taxon>Pseudomonadati</taxon>
        <taxon>Bacteroidota</taxon>
        <taxon>Chitinophagia</taxon>
        <taxon>Chitinophagales</taxon>
        <taxon>Chitinophagaceae</taxon>
        <taxon>Chitinophaga</taxon>
    </lineage>
</organism>
<reference evidence="3 4" key="1">
    <citation type="journal article" date="2013" name="Stand. Genomic Sci.">
        <title>Genomic Encyclopedia of Type Strains, Phase I: The one thousand microbial genomes (KMG-I) project.</title>
        <authorList>
            <person name="Kyrpides N.C."/>
            <person name="Woyke T."/>
            <person name="Eisen J.A."/>
            <person name="Garrity G."/>
            <person name="Lilburn T.G."/>
            <person name="Beck B.J."/>
            <person name="Whitman W.B."/>
            <person name="Hugenholtz P."/>
            <person name="Klenk H.P."/>
        </authorList>
    </citation>
    <scope>NUCLEOTIDE SEQUENCE [LARGE SCALE GENOMIC DNA]</scope>
    <source>
        <strain evidence="3 4">DSM 13484</strain>
    </source>
</reference>
<keyword evidence="4" id="KW-1185">Reference proteome</keyword>
<dbReference type="Proteomes" id="UP000316778">
    <property type="component" value="Unassembled WGS sequence"/>
</dbReference>
<feature type="domain" description="YCII-related" evidence="2">
    <location>
        <begin position="51"/>
        <end position="110"/>
    </location>
</feature>
<dbReference type="Gene3D" id="3.30.70.1060">
    <property type="entry name" value="Dimeric alpha+beta barrel"/>
    <property type="match status" value="1"/>
</dbReference>
<sequence>MQDFMLLFRSNYPESQMPDGEMAALEKKWEHWINDLAARQRLSHPGHRLLAKGKTRKPGDVVTDGPYTESKECVCGFIIIKAASLEEAFELTKDCPIQEMGGNVEVREVMIRG</sequence>
<evidence type="ECO:0000259" key="2">
    <source>
        <dbReference type="Pfam" id="PF03795"/>
    </source>
</evidence>
<dbReference type="EMBL" id="VLLG01000005">
    <property type="protein sequence ID" value="TWI84274.1"/>
    <property type="molecule type" value="Genomic_DNA"/>
</dbReference>
<dbReference type="PANTHER" id="PTHR35174">
    <property type="entry name" value="BLL7171 PROTEIN-RELATED"/>
    <property type="match status" value="1"/>
</dbReference>
<comment type="similarity">
    <text evidence="1">Belongs to the YciI family.</text>
</comment>
<dbReference type="SUPFAM" id="SSF54909">
    <property type="entry name" value="Dimeric alpha+beta barrel"/>
    <property type="match status" value="1"/>
</dbReference>
<protein>
    <recommendedName>
        <fullName evidence="2">YCII-related domain-containing protein</fullName>
    </recommendedName>
</protein>
<dbReference type="AlphaFoldDB" id="A0A562STB5"/>
<proteinExistence type="inferred from homology"/>
<dbReference type="Pfam" id="PF03795">
    <property type="entry name" value="YCII"/>
    <property type="match status" value="1"/>
</dbReference>
<name>A0A562STB5_CHIJA</name>
<accession>A0A562STB5</accession>
<gene>
    <name evidence="3" type="ORF">LX66_4638</name>
</gene>
<comment type="caution">
    <text evidence="3">The sequence shown here is derived from an EMBL/GenBank/DDBJ whole genome shotgun (WGS) entry which is preliminary data.</text>
</comment>
<dbReference type="OrthoDB" id="7782105at2"/>